<proteinExistence type="inferred from homology"/>
<comment type="similarity">
    <text evidence="2 6">Belongs to the GerABKA family.</text>
</comment>
<dbReference type="PANTHER" id="PTHR22550:SF5">
    <property type="entry name" value="LEUCINE ZIPPER PROTEIN 4"/>
    <property type="match status" value="1"/>
</dbReference>
<dbReference type="GO" id="GO:0009847">
    <property type="term" value="P:spore germination"/>
    <property type="evidence" value="ECO:0007669"/>
    <property type="project" value="UniProtKB-UniRule"/>
</dbReference>
<accession>A0AAW9GCD9</accession>
<dbReference type="InterPro" id="IPR004995">
    <property type="entry name" value="Spore_Ger"/>
</dbReference>
<evidence type="ECO:0000313" key="10">
    <source>
        <dbReference type="Proteomes" id="UP001274571"/>
    </source>
</evidence>
<evidence type="ECO:0000256" key="6">
    <source>
        <dbReference type="PIRNR" id="PIRNR005690"/>
    </source>
</evidence>
<dbReference type="Pfam" id="PF03323">
    <property type="entry name" value="GerA"/>
    <property type="match status" value="1"/>
</dbReference>
<feature type="transmembrane region" description="Helical" evidence="8">
    <location>
        <begin position="412"/>
        <end position="434"/>
    </location>
</feature>
<comment type="caution">
    <text evidence="9">The sequence shown here is derived from an EMBL/GenBank/DDBJ whole genome shotgun (WGS) entry which is preliminary data.</text>
</comment>
<dbReference type="RefSeq" id="WP_086395839.1">
    <property type="nucleotide sequence ID" value="NZ_JAXCMD010000001.1"/>
</dbReference>
<evidence type="ECO:0000256" key="8">
    <source>
        <dbReference type="SAM" id="Phobius"/>
    </source>
</evidence>
<protein>
    <submittedName>
        <fullName evidence="9">Spore germination protein</fullName>
    </submittedName>
</protein>
<dbReference type="GO" id="GO:0005886">
    <property type="term" value="C:plasma membrane"/>
    <property type="evidence" value="ECO:0007669"/>
    <property type="project" value="UniProtKB-SubCell"/>
</dbReference>
<feature type="transmembrane region" description="Helical" evidence="8">
    <location>
        <begin position="318"/>
        <end position="337"/>
    </location>
</feature>
<keyword evidence="5 6" id="KW-0472">Membrane</keyword>
<evidence type="ECO:0000256" key="5">
    <source>
        <dbReference type="ARBA" id="ARBA00023136"/>
    </source>
</evidence>
<reference evidence="9" key="1">
    <citation type="submission" date="2023-11" db="EMBL/GenBank/DDBJ databases">
        <title>Genome Sequence of Bacillus thuringiensis stain BLB 30AF.</title>
        <authorList>
            <person name="Farhat A."/>
        </authorList>
    </citation>
    <scope>NUCLEOTIDE SEQUENCE</scope>
    <source>
        <strain evidence="9">BLB30AF</strain>
    </source>
</reference>
<dbReference type="PANTHER" id="PTHR22550">
    <property type="entry name" value="SPORE GERMINATION PROTEIN"/>
    <property type="match status" value="1"/>
</dbReference>
<dbReference type="Proteomes" id="UP001274571">
    <property type="component" value="Unassembled WGS sequence"/>
</dbReference>
<keyword evidence="4 8" id="KW-1133">Transmembrane helix</keyword>
<dbReference type="InterPro" id="IPR050768">
    <property type="entry name" value="UPF0353/GerABKA_families"/>
</dbReference>
<evidence type="ECO:0000256" key="3">
    <source>
        <dbReference type="ARBA" id="ARBA00022692"/>
    </source>
</evidence>
<evidence type="ECO:0000256" key="4">
    <source>
        <dbReference type="ARBA" id="ARBA00022989"/>
    </source>
</evidence>
<dbReference type="AlphaFoldDB" id="A0AAW9GCD9"/>
<evidence type="ECO:0000256" key="7">
    <source>
        <dbReference type="SAM" id="MobiDB-lite"/>
    </source>
</evidence>
<gene>
    <name evidence="9" type="ORF">SOH20_02875</name>
</gene>
<name>A0AAW9GCD9_BACTU</name>
<keyword evidence="3 8" id="KW-0812">Transmembrane</keyword>
<evidence type="ECO:0000256" key="1">
    <source>
        <dbReference type="ARBA" id="ARBA00004141"/>
    </source>
</evidence>
<feature type="region of interest" description="Disordered" evidence="7">
    <location>
        <begin position="513"/>
        <end position="532"/>
    </location>
</feature>
<organism evidence="9 10">
    <name type="scientific">Bacillus thuringiensis</name>
    <dbReference type="NCBI Taxonomy" id="1428"/>
    <lineage>
        <taxon>Bacteria</taxon>
        <taxon>Bacillati</taxon>
        <taxon>Bacillota</taxon>
        <taxon>Bacilli</taxon>
        <taxon>Bacillales</taxon>
        <taxon>Bacillaceae</taxon>
        <taxon>Bacillus</taxon>
        <taxon>Bacillus cereus group</taxon>
    </lineage>
</organism>
<sequence>MMKKLSRKRLRKDIQELESASASMLLQNDQECELKQSVSANEEVLRQVFENCSDIVFRPIIIDSQNEILFIYIDGLVDTKVVEQVVLKPMMFEGLPSGVKSVDSVGEIIQNQLIAVSQVKTISKVREVIEAVLKANIVILTEGESQALVADLKGFEKRGIEEPAAEISVRGPRDGFTETIRVNTSLIRRRIRSQKLKMEPYSIGELSQTDVVIAYIEGIAPDSVLDEVRQRVKRIQIDGVLESAFIEEFIEDQPFSPFPQIQNTERPDAVCASLLEGKVAILVDNTPFVLIVPMTFWTGLQAAEDYYERSIYTTFVRWIRLILINISLFLPSLYVAITTFHPKLIPTNLLISIAAAREGIPFPAVIEALMMEFLFEGLREAGVRLPKPVGSAVSIVGALVIGQAAVQAGIISAPLVIVVATTGIASFAFPRYNLGTAYRMLRFPMLLLAGMLGLYGVAISTLAILIHLTNIRSFGIPYLSPVAPQTPRDLKDVFLRTPRWNMTHRPIMVSGEEKVRFPGGQKPDEKRGGETE</sequence>
<dbReference type="PIRSF" id="PIRSF005690">
    <property type="entry name" value="GerBA"/>
    <property type="match status" value="1"/>
</dbReference>
<evidence type="ECO:0000313" key="9">
    <source>
        <dbReference type="EMBL" id="MDY0849882.1"/>
    </source>
</evidence>
<dbReference type="EMBL" id="JAXCMD010000001">
    <property type="protein sequence ID" value="MDY0849882.1"/>
    <property type="molecule type" value="Genomic_DNA"/>
</dbReference>
<evidence type="ECO:0000256" key="2">
    <source>
        <dbReference type="ARBA" id="ARBA00005278"/>
    </source>
</evidence>
<feature type="transmembrane region" description="Helical" evidence="8">
    <location>
        <begin position="446"/>
        <end position="468"/>
    </location>
</feature>
<comment type="subcellular location">
    <subcellularLocation>
        <location evidence="6">Cell membrane</location>
    </subcellularLocation>
    <subcellularLocation>
        <location evidence="1">Membrane</location>
        <topology evidence="1">Multi-pass membrane protein</topology>
    </subcellularLocation>
</comment>